<dbReference type="RefSeq" id="WP_156683015.1">
    <property type="nucleotide sequence ID" value="NZ_CABWIB010000001.1"/>
</dbReference>
<protein>
    <submittedName>
        <fullName evidence="1">Uncharacterized protein</fullName>
    </submittedName>
</protein>
<dbReference type="EMBL" id="CABWIB010000001">
    <property type="protein sequence ID" value="VWL84974.1"/>
    <property type="molecule type" value="Genomic_DNA"/>
</dbReference>
<organism evidence="1 2">
    <name type="scientific">Oceanivirga miroungae</name>
    <dbReference type="NCBI Taxonomy" id="1130046"/>
    <lineage>
        <taxon>Bacteria</taxon>
        <taxon>Fusobacteriati</taxon>
        <taxon>Fusobacteriota</taxon>
        <taxon>Fusobacteriia</taxon>
        <taxon>Fusobacteriales</taxon>
        <taxon>Leptotrichiaceae</taxon>
        <taxon>Oceanivirga</taxon>
    </lineage>
</organism>
<accession>A0A6I8M6B3</accession>
<dbReference type="Proteomes" id="UP000419017">
    <property type="component" value="Unassembled WGS sequence"/>
</dbReference>
<reference evidence="1 2" key="1">
    <citation type="submission" date="2019-10" db="EMBL/GenBank/DDBJ databases">
        <authorList>
            <person name="Blom J."/>
        </authorList>
    </citation>
    <scope>NUCLEOTIDE SEQUENCE [LARGE SCALE GENOMIC DNA]</scope>
    <source>
        <strain evidence="1 2">ES3154-GLU</strain>
    </source>
</reference>
<sequence length="157" mass="18633">MKIIEGYSYHIKDKFFNDIADKYLMKNKENGNYRPHYYAIKDMKDPSILWMIPISSKVKKYEKIIKNKKGKYGKCNTIVIGIFAGNKSVFLLQNAFPILPKYLDHIHTVQGKEIQVHKLLKRELEVNLKTLIALKNRKINLFFSNIDEIYKFIKNKY</sequence>
<dbReference type="NCBIfam" id="NF047359">
    <property type="entry name" value="CptIN"/>
    <property type="match status" value="1"/>
</dbReference>
<dbReference type="Gene3D" id="3.10.129.130">
    <property type="match status" value="1"/>
</dbReference>
<gene>
    <name evidence="1" type="ORF">OMES3154_00246</name>
</gene>
<dbReference type="InterPro" id="IPR058108">
    <property type="entry name" value="CptIN-like"/>
</dbReference>
<name>A0A6I8M6B3_9FUSO</name>
<keyword evidence="2" id="KW-1185">Reference proteome</keyword>
<dbReference type="AlphaFoldDB" id="A0A6I8M6B3"/>
<dbReference type="InterPro" id="IPR053735">
    <property type="entry name" value="Type_III_TA_endoRNase"/>
</dbReference>
<proteinExistence type="predicted"/>
<dbReference type="CDD" id="cd17492">
    <property type="entry name" value="toxin_CptN"/>
    <property type="match status" value="1"/>
</dbReference>
<evidence type="ECO:0000313" key="1">
    <source>
        <dbReference type="EMBL" id="VWL84974.1"/>
    </source>
</evidence>
<evidence type="ECO:0000313" key="2">
    <source>
        <dbReference type="Proteomes" id="UP000419017"/>
    </source>
</evidence>